<dbReference type="AlphaFoldDB" id="A0A2P2P3K2"/>
<reference evidence="1" key="1">
    <citation type="submission" date="2018-02" db="EMBL/GenBank/DDBJ databases">
        <title>Rhizophora mucronata_Transcriptome.</title>
        <authorList>
            <person name="Meera S.P."/>
            <person name="Sreeshan A."/>
            <person name="Augustine A."/>
        </authorList>
    </citation>
    <scope>NUCLEOTIDE SEQUENCE</scope>
    <source>
        <tissue evidence="1">Leaf</tissue>
    </source>
</reference>
<dbReference type="EMBL" id="GGEC01068850">
    <property type="protein sequence ID" value="MBX49334.1"/>
    <property type="molecule type" value="Transcribed_RNA"/>
</dbReference>
<evidence type="ECO:0000313" key="1">
    <source>
        <dbReference type="EMBL" id="MBX49334.1"/>
    </source>
</evidence>
<protein>
    <submittedName>
        <fullName evidence="1">Uncharacterized protein</fullName>
    </submittedName>
</protein>
<sequence length="29" mass="3342">MLQLSHFRRVNGTSKGKYLRDIYSALISS</sequence>
<name>A0A2P2P3K2_RHIMU</name>
<organism evidence="1">
    <name type="scientific">Rhizophora mucronata</name>
    <name type="common">Asiatic mangrove</name>
    <dbReference type="NCBI Taxonomy" id="61149"/>
    <lineage>
        <taxon>Eukaryota</taxon>
        <taxon>Viridiplantae</taxon>
        <taxon>Streptophyta</taxon>
        <taxon>Embryophyta</taxon>
        <taxon>Tracheophyta</taxon>
        <taxon>Spermatophyta</taxon>
        <taxon>Magnoliopsida</taxon>
        <taxon>eudicotyledons</taxon>
        <taxon>Gunneridae</taxon>
        <taxon>Pentapetalae</taxon>
        <taxon>rosids</taxon>
        <taxon>fabids</taxon>
        <taxon>Malpighiales</taxon>
        <taxon>Rhizophoraceae</taxon>
        <taxon>Rhizophora</taxon>
    </lineage>
</organism>
<accession>A0A2P2P3K2</accession>
<proteinExistence type="predicted"/>